<feature type="compositionally biased region" description="Low complexity" evidence="2">
    <location>
        <begin position="1583"/>
        <end position="1592"/>
    </location>
</feature>
<dbReference type="Proteomes" id="UP001150538">
    <property type="component" value="Unassembled WGS sequence"/>
</dbReference>
<feature type="compositionally biased region" description="Low complexity" evidence="2">
    <location>
        <begin position="1260"/>
        <end position="1275"/>
    </location>
</feature>
<feature type="region of interest" description="Disordered" evidence="2">
    <location>
        <begin position="1616"/>
        <end position="1642"/>
    </location>
</feature>
<accession>A0A9W8DUB2</accession>
<feature type="compositionally biased region" description="Low complexity" evidence="2">
    <location>
        <begin position="1364"/>
        <end position="1374"/>
    </location>
</feature>
<dbReference type="InterPro" id="IPR000253">
    <property type="entry name" value="FHA_dom"/>
</dbReference>
<proteinExistence type="predicted"/>
<feature type="region of interest" description="Disordered" evidence="2">
    <location>
        <begin position="788"/>
        <end position="1065"/>
    </location>
</feature>
<feature type="compositionally biased region" description="Polar residues" evidence="2">
    <location>
        <begin position="1106"/>
        <end position="1116"/>
    </location>
</feature>
<evidence type="ECO:0000313" key="5">
    <source>
        <dbReference type="EMBL" id="KAJ1918612.1"/>
    </source>
</evidence>
<feature type="compositionally biased region" description="Polar residues" evidence="2">
    <location>
        <begin position="752"/>
        <end position="762"/>
    </location>
</feature>
<feature type="region of interest" description="Disordered" evidence="2">
    <location>
        <begin position="1364"/>
        <end position="1432"/>
    </location>
</feature>
<protein>
    <submittedName>
        <fullName evidence="5">Uncharacterized protein</fullName>
    </submittedName>
</protein>
<feature type="region of interest" description="Disordered" evidence="2">
    <location>
        <begin position="709"/>
        <end position="773"/>
    </location>
</feature>
<feature type="region of interest" description="Disordered" evidence="2">
    <location>
        <begin position="1480"/>
        <end position="1595"/>
    </location>
</feature>
<feature type="compositionally biased region" description="Low complexity" evidence="2">
    <location>
        <begin position="803"/>
        <end position="812"/>
    </location>
</feature>
<evidence type="ECO:0000259" key="3">
    <source>
        <dbReference type="PROSITE" id="PS50006"/>
    </source>
</evidence>
<feature type="compositionally biased region" description="Polar residues" evidence="2">
    <location>
        <begin position="141"/>
        <end position="152"/>
    </location>
</feature>
<dbReference type="SMART" id="SM00240">
    <property type="entry name" value="FHA"/>
    <property type="match status" value="1"/>
</dbReference>
<feature type="compositionally biased region" description="Low complexity" evidence="2">
    <location>
        <begin position="1690"/>
        <end position="1706"/>
    </location>
</feature>
<dbReference type="Gene3D" id="3.30.40.10">
    <property type="entry name" value="Zinc/RING finger domain, C3HC4 (zinc finger)"/>
    <property type="match status" value="1"/>
</dbReference>
<dbReference type="EMBL" id="JANBPU010000041">
    <property type="protein sequence ID" value="KAJ1918612.1"/>
    <property type="molecule type" value="Genomic_DNA"/>
</dbReference>
<feature type="compositionally biased region" description="Low complexity" evidence="2">
    <location>
        <begin position="716"/>
        <end position="728"/>
    </location>
</feature>
<dbReference type="InterPro" id="IPR001841">
    <property type="entry name" value="Znf_RING"/>
</dbReference>
<feature type="compositionally biased region" description="Polar residues" evidence="2">
    <location>
        <begin position="1012"/>
        <end position="1026"/>
    </location>
</feature>
<reference evidence="5" key="1">
    <citation type="submission" date="2022-07" db="EMBL/GenBank/DDBJ databases">
        <title>Phylogenomic reconstructions and comparative analyses of Kickxellomycotina fungi.</title>
        <authorList>
            <person name="Reynolds N.K."/>
            <person name="Stajich J.E."/>
            <person name="Barry K."/>
            <person name="Grigoriev I.V."/>
            <person name="Crous P."/>
            <person name="Smith M.E."/>
        </authorList>
    </citation>
    <scope>NUCLEOTIDE SEQUENCE</scope>
    <source>
        <strain evidence="5">NBRC 100468</strain>
    </source>
</reference>
<dbReference type="InterPro" id="IPR008984">
    <property type="entry name" value="SMAD_FHA_dom_sf"/>
</dbReference>
<feature type="region of interest" description="Disordered" evidence="2">
    <location>
        <begin position="1135"/>
        <end position="1280"/>
    </location>
</feature>
<feature type="region of interest" description="Disordered" evidence="2">
    <location>
        <begin position="1089"/>
        <end position="1118"/>
    </location>
</feature>
<feature type="compositionally biased region" description="Polar residues" evidence="2">
    <location>
        <begin position="1394"/>
        <end position="1413"/>
    </location>
</feature>
<dbReference type="Pfam" id="PF00498">
    <property type="entry name" value="FHA"/>
    <property type="match status" value="1"/>
</dbReference>
<sequence>MVAAAAAAASGDDDLNNNTTQTFSLQDSYQDAAAVPDSDNSQDNNDSQPNNASAGMTGGVGGAPYSNIANTTAIATAATSFSPPSSSLVVEAASTSLPMEASASVATNVPNSTTTPSTNENTMAPNSTVTTAPTSSSAPTGQQHRNNNVDTNNDAEENKVPHIRIVPHIVDVRKCLYFEVIDRDVPEGQVLKVGRFTERASQQLSRIAFKSKVVSRVHAEIWSEHEQIYIKDVKSSSGTFLNHMRLSPPNIESEKFPLNDGDILQLGVDYQGGTVDLYKCVKIRVEINRNWQKSNRNPFRQQVLKNIQDTYFKMATGKSVSIGVDKDSGYGEGGSCGEFGSENNECCICLYPMIAFQALFVAPCSHCFHFKCIKPILFTSTGLNCPLCRTYADLEASVTVDENENEAGSSDAVAGAIQSNVSPNRNYESGQQIQLIDSIVPHLSAESTNALNSDNTDLRNATGIASGSNDNGSTVDRNNNNHTGASSSPSPLLHGSVNNIVETSDSRAYSPSNTRNNGGPGSEGGPSMHTPQQQQLLSSTTSQLSTTSPNSPTVAVNDTSDIIQQAAAIESVQDSSRSQGNIADNNHHPNDAVATSGSQSPRNNSHDDEDDEEEEEDERSRDPTSRRREIDIAIATLTRRTRANSESTAATRANSNASQPTTIGGNAPSIRDGHQQRRPVTNINSLGQLLSSFQNSLINQPLLRPSISSPANATLGASNQGGIASSSSSPPPPPPPDDADNNGNNNRDNRTAAGSNNNNRPAENTPVPQPQPNRISRFLRRLSMQAPYQAPPPIEDDEDDQADSSSSSSASSRNNLQHSNLPPQATSSSRPVNASSESEQHNVGNTASTLQANRNGVPNEPTQKHQQQQRPSTARRLTRMISNRIQRSRTSLGGNSENNGSAPQVAIAIPSDAPPVPELPRNTETHPQRASTTLERRRPKTAGHLPNFSGFVRRGRSNTAEPPNDGRVDDKSSSNNNTENRLRRFSRGIVGSSHVSSPTLSKSTERNFKRGISSSSIKNTGNAVGDNNSSQQQQTTNIANRFAADFPSSSSTTTRQRPATSSVRMSIVNHSKRIFGKQKVVDLKFKNSWEKTSSPENPGGAGLPSKNYSKYNQQRPSLPAISPISTQIILPNQVTSSSSSSVPAGGPASPVYTHNNVLPSSPTSPKHAATSPASPNGVGNSSRQFGTAGVGNSGKGYEKRHMVKALANRLGPRTVSSVPTRLTDINTTNTSSGSASNEASDNNNRTPTSPIVNFFRNRSRASNNNTNGSSNAWSSQNRPAPLKVNVSTLEKNDDDEDEDIVIHTADSKKSVMSFRGPKASASTGGNMNHSNGSSKNLAITPTSATSRFSPSSLFAKRSFTGSAAAAGATSGPSSPHQPQKIPESPHAPVLPTVYQASKRSQTTPATSHGSAGQDSARHQQRTAKMPAEYPMTVGSSSTAEIVVSPRVNAIRDDRKQQTALVLSSSMSDISDVRWEDARDHFSESGDTSSQIHMSDRGSEVGGGGGGVNGSGSFTRSTALVHNNTGPSKRRSLLPNSVVPGATDNSSEYKQLEQQQPSRLSKAMVSSPESMSSTISKSGDDNSRNSNDYSSPSIGSLVGSAEQVPAINYRHLHVQANSGGKKQDYQGNPDEASSSIPGGAIATNSHNKESICQQNMPGKYAVLSVATVNVQFDKDEGFSGSGEGLYTARPTSSNCSSSSKYSNTNSTAEKHSSLIVTTPKTISEEDAVRQTTTSSQLQGHHH</sequence>
<feature type="compositionally biased region" description="Low complexity" evidence="2">
    <location>
        <begin position="36"/>
        <end position="54"/>
    </location>
</feature>
<feature type="compositionally biased region" description="Polar residues" evidence="2">
    <location>
        <begin position="1513"/>
        <end position="1526"/>
    </location>
</feature>
<dbReference type="SUPFAM" id="SSF57850">
    <property type="entry name" value="RING/U-box"/>
    <property type="match status" value="1"/>
</dbReference>
<dbReference type="PROSITE" id="PS50006">
    <property type="entry name" value="FHA_DOMAIN"/>
    <property type="match status" value="1"/>
</dbReference>
<feature type="compositionally biased region" description="Acidic residues" evidence="2">
    <location>
        <begin position="607"/>
        <end position="617"/>
    </location>
</feature>
<evidence type="ECO:0000256" key="2">
    <source>
        <dbReference type="SAM" id="MobiDB-lite"/>
    </source>
</evidence>
<feature type="region of interest" description="Disordered" evidence="2">
    <location>
        <begin position="569"/>
        <end position="675"/>
    </location>
</feature>
<feature type="compositionally biased region" description="Low complexity" evidence="2">
    <location>
        <begin position="1027"/>
        <end position="1037"/>
    </location>
</feature>
<feature type="compositionally biased region" description="Polar residues" evidence="2">
    <location>
        <begin position="450"/>
        <end position="515"/>
    </location>
</feature>
<keyword evidence="1" id="KW-0479">Metal-binding</keyword>
<feature type="compositionally biased region" description="Polar residues" evidence="2">
    <location>
        <begin position="880"/>
        <end position="902"/>
    </location>
</feature>
<feature type="compositionally biased region" description="Polar residues" evidence="2">
    <location>
        <begin position="1152"/>
        <end position="1164"/>
    </location>
</feature>
<feature type="compositionally biased region" description="Polar residues" evidence="2">
    <location>
        <begin position="1728"/>
        <end position="1741"/>
    </location>
</feature>
<feature type="compositionally biased region" description="Polar residues" evidence="2">
    <location>
        <begin position="1320"/>
        <end position="1345"/>
    </location>
</feature>
<feature type="region of interest" description="Disordered" evidence="2">
    <location>
        <begin position="1677"/>
        <end position="1741"/>
    </location>
</feature>
<evidence type="ECO:0000259" key="4">
    <source>
        <dbReference type="PROSITE" id="PS50089"/>
    </source>
</evidence>
<feature type="region of interest" description="Disordered" evidence="2">
    <location>
        <begin position="1"/>
        <end position="58"/>
    </location>
</feature>
<feature type="compositionally biased region" description="Polar residues" evidence="2">
    <location>
        <begin position="1630"/>
        <end position="1642"/>
    </location>
</feature>
<feature type="domain" description="FHA" evidence="3">
    <location>
        <begin position="191"/>
        <end position="246"/>
    </location>
</feature>
<name>A0A9W8DUB2_9FUNG</name>
<feature type="compositionally biased region" description="Gly residues" evidence="2">
    <location>
        <begin position="1499"/>
        <end position="1509"/>
    </location>
</feature>
<feature type="compositionally biased region" description="Polar residues" evidence="2">
    <location>
        <begin position="16"/>
        <end position="29"/>
    </location>
</feature>
<comment type="caution">
    <text evidence="5">The sequence shown here is derived from an EMBL/GenBank/DDBJ whole genome shotgun (WGS) entry which is preliminary data.</text>
</comment>
<feature type="region of interest" description="Disordered" evidence="2">
    <location>
        <begin position="1308"/>
        <end position="1345"/>
    </location>
</feature>
<feature type="region of interest" description="Disordered" evidence="2">
    <location>
        <begin position="100"/>
        <end position="158"/>
    </location>
</feature>
<feature type="compositionally biased region" description="Polar residues" evidence="2">
    <location>
        <begin position="1214"/>
        <end position="1225"/>
    </location>
</feature>
<feature type="region of interest" description="Disordered" evidence="2">
    <location>
        <begin position="450"/>
        <end position="556"/>
    </location>
</feature>
<dbReference type="SUPFAM" id="SSF49879">
    <property type="entry name" value="SMAD/FHA domain"/>
    <property type="match status" value="1"/>
</dbReference>
<dbReference type="PROSITE" id="PS50089">
    <property type="entry name" value="ZF_RING_2"/>
    <property type="match status" value="1"/>
</dbReference>
<feature type="compositionally biased region" description="Low complexity" evidence="2">
    <location>
        <begin position="1136"/>
        <end position="1151"/>
    </location>
</feature>
<feature type="compositionally biased region" description="Polar residues" evidence="2">
    <location>
        <begin position="1542"/>
        <end position="1558"/>
    </location>
</feature>
<dbReference type="Pfam" id="PF17123">
    <property type="entry name" value="zf-RING_11"/>
    <property type="match status" value="1"/>
</dbReference>
<keyword evidence="1" id="KW-0862">Zinc</keyword>
<feature type="compositionally biased region" description="Low complexity" evidence="2">
    <location>
        <begin position="525"/>
        <end position="553"/>
    </location>
</feature>
<feature type="compositionally biased region" description="Basic and acidic residues" evidence="2">
    <location>
        <begin position="618"/>
        <end position="631"/>
    </location>
</feature>
<dbReference type="Gene3D" id="2.60.200.20">
    <property type="match status" value="1"/>
</dbReference>
<feature type="compositionally biased region" description="Polar residues" evidence="2">
    <location>
        <begin position="993"/>
        <end position="1002"/>
    </location>
</feature>
<evidence type="ECO:0000313" key="6">
    <source>
        <dbReference type="Proteomes" id="UP001150538"/>
    </source>
</evidence>
<organism evidence="5 6">
    <name type="scientific">Mycoemilia scoparia</name>
    <dbReference type="NCBI Taxonomy" id="417184"/>
    <lineage>
        <taxon>Eukaryota</taxon>
        <taxon>Fungi</taxon>
        <taxon>Fungi incertae sedis</taxon>
        <taxon>Zoopagomycota</taxon>
        <taxon>Kickxellomycotina</taxon>
        <taxon>Kickxellomycetes</taxon>
        <taxon>Kickxellales</taxon>
        <taxon>Kickxellaceae</taxon>
        <taxon>Mycoemilia</taxon>
    </lineage>
</organism>
<keyword evidence="6" id="KW-1185">Reference proteome</keyword>
<feature type="compositionally biased region" description="Low complexity" evidence="2">
    <location>
        <begin position="644"/>
        <end position="658"/>
    </location>
</feature>
<keyword evidence="1" id="KW-0863">Zinc-finger</keyword>
<feature type="compositionally biased region" description="Low complexity" evidence="2">
    <location>
        <begin position="107"/>
        <end position="140"/>
    </location>
</feature>
<feature type="compositionally biased region" description="Low complexity" evidence="2">
    <location>
        <begin position="1047"/>
        <end position="1062"/>
    </location>
</feature>
<gene>
    <name evidence="5" type="ORF">H4219_002485</name>
</gene>
<feature type="compositionally biased region" description="Polar residues" evidence="2">
    <location>
        <begin position="572"/>
        <end position="584"/>
    </location>
</feature>
<feature type="compositionally biased region" description="Polar residues" evidence="2">
    <location>
        <begin position="1171"/>
        <end position="1185"/>
    </location>
</feature>
<dbReference type="SMART" id="SM00184">
    <property type="entry name" value="RING"/>
    <property type="match status" value="1"/>
</dbReference>
<feature type="compositionally biased region" description="Low complexity" evidence="2">
    <location>
        <begin position="1226"/>
        <end position="1244"/>
    </location>
</feature>
<feature type="compositionally biased region" description="Polar residues" evidence="2">
    <location>
        <begin position="593"/>
        <end position="603"/>
    </location>
</feature>
<dbReference type="GO" id="GO:0008270">
    <property type="term" value="F:zinc ion binding"/>
    <property type="evidence" value="ECO:0007669"/>
    <property type="project" value="UniProtKB-KW"/>
</dbReference>
<feature type="domain" description="RING-type" evidence="4">
    <location>
        <begin position="346"/>
        <end position="389"/>
    </location>
</feature>
<dbReference type="OrthoDB" id="687730at2759"/>
<dbReference type="InterPro" id="IPR013083">
    <property type="entry name" value="Znf_RING/FYVE/PHD"/>
</dbReference>
<evidence type="ECO:0000256" key="1">
    <source>
        <dbReference type="PROSITE-ProRule" id="PRU00175"/>
    </source>
</evidence>
<feature type="compositionally biased region" description="Polar residues" evidence="2">
    <location>
        <begin position="813"/>
        <end position="872"/>
    </location>
</feature>